<feature type="region of interest" description="Disordered" evidence="1">
    <location>
        <begin position="250"/>
        <end position="309"/>
    </location>
</feature>
<dbReference type="eggNOG" id="ENOG502ZABJ">
    <property type="taxonomic scope" value="Bacteria"/>
</dbReference>
<organism evidence="3 4">
    <name type="scientific">Methylomicrobium album BG8</name>
    <dbReference type="NCBI Taxonomy" id="686340"/>
    <lineage>
        <taxon>Bacteria</taxon>
        <taxon>Pseudomonadati</taxon>
        <taxon>Pseudomonadota</taxon>
        <taxon>Gammaproteobacteria</taxon>
        <taxon>Methylococcales</taxon>
        <taxon>Methylococcaceae</taxon>
        <taxon>Methylomicrobium</taxon>
    </lineage>
</organism>
<sequence>MAPQHMPFGIHGIDAPFPQRILLDSYRPVSQILSVDADEFRRDVAAHPDYYLMIAGHDYLKGFAKDNVVGEMAKIKIALSKAKSSADLAAVADKLKKMAPVSEDPSNPLHGDAVSSAENKGGIKFSRSTKNTHPKTFVSSPDGSLDFGEITQDISTTIGRQPAKIRLRYGDEKEGLVHIELRHQDDIKALGFDSAIDFINEITRNFTRIHKSDKPNSRSLILVEDKGKLKFAAIQLEPSEDGEFYEIKNATPGRDDQFKNKKPLWERAGPSASSDKQTLLIPEAKADETSITDTDQNTSLSSKTDRPVSGSTVADVKSWLPKRVKRLLDAGKLKVVQSVEDLPAYLQERGTALYHAAWHGTPHDFDRFSLEHIGKGEGAQAFGYGLYFADSKGIAEYYRKGLSARDFIDLARDSYDEYSTPGDAVDEMLTNPNLSDAQKELLIALQNDDWLGFDYPHQAISAALKHPDDYDLSDETKQALANQGRLYQVELAPEQDEYLLWDKPLSEQSDKIKKALKVLGMWPRNPDDVMGGDVAVRPGDGSYEKEDRADRMHRAGIRGIKYLDATSRSGESENYNYVIFSDEDISITAKYSKLAGVEALYDGRHDQMYLVADMLNQDNLPSVLAHELLHRAEAVDPQLKAAINRFENQLDRSFKHAAAGRGSAIEKAAYRRVMDAKTPAADQAEEYRAYLVSEYSKRPDSLGGMVRKAIEDFIAAIRVALIRSGLDMGFIKSLTPADLAAMSRYGAKVASSNVKQTGENGKADRMASRSQTTREAYEKRIDELFADPQNINRNSLREIKILDRGDVLDLIGFGDLPVYVHEAHAVDDGHYNHSLTAEQWKKIPEWLENPNLVLERQSDGHLTIIAPEKSADGKAIIVALEPQAESKGRTEAKNRHLVLTAYAKDRGVMPVDKYIESGHHKPLYVNQKISPKFYLGSGVQFASEPSKIRAWNKSLKTDRDLVKYRKPPDSDKSSSGIKFSRAQNENQSIDELLGDHSESSRHELKNRAKHYLDNIIHALDGMGPLKDLPNKDDYLVKRYLTLGKLAKVDEVARGIYDAFKDAGEDQANVFEYLTNKYANPSIIKNEAIRASAVKTKKTIIDVGQKLVDRGLLDEETYDQNLGGYLPRLYLKHLLDDNIISALGTGKKPSNMGYLKSRKDIPPDVRRLILGEITHPGYLASKGYGIQMRDVALLDWLEQISENKDWVLQQSLVDWKGRKVTPLYLKAEAQRIRAQALVGWIRRQAIRLALKAVGVLLSRKRPTTLLFITLDVDNSIYAWEATIPRMGRSRLEPANYLNFASISNRYSISFSVWCAEICKRISSSPFGTTG</sequence>
<accession>H8GN39</accession>
<feature type="region of interest" description="Disordered" evidence="1">
    <location>
        <begin position="123"/>
        <end position="144"/>
    </location>
</feature>
<dbReference type="Pfam" id="PF18819">
    <property type="entry name" value="MuF_C"/>
    <property type="match status" value="1"/>
</dbReference>
<proteinExistence type="predicted"/>
<feature type="compositionally biased region" description="Polar residues" evidence="1">
    <location>
        <begin position="289"/>
        <end position="302"/>
    </location>
</feature>
<evidence type="ECO:0000259" key="2">
    <source>
        <dbReference type="Pfam" id="PF18819"/>
    </source>
</evidence>
<dbReference type="EMBL" id="CM001475">
    <property type="protein sequence ID" value="EIC30753.1"/>
    <property type="molecule type" value="Genomic_DNA"/>
</dbReference>
<protein>
    <recommendedName>
        <fullName evidence="2">Phage MuF C-terminal domain-containing protein</fullName>
    </recommendedName>
</protein>
<dbReference type="HOGENOM" id="CLU_259184_0_0_6"/>
<dbReference type="Proteomes" id="UP000005090">
    <property type="component" value="Chromosome"/>
</dbReference>
<evidence type="ECO:0000313" key="4">
    <source>
        <dbReference type="Proteomes" id="UP000005090"/>
    </source>
</evidence>
<feature type="domain" description="Phage MuF C-terminal" evidence="2">
    <location>
        <begin position="832"/>
        <end position="928"/>
    </location>
</feature>
<feature type="region of interest" description="Disordered" evidence="1">
    <location>
        <begin position="962"/>
        <end position="981"/>
    </location>
</feature>
<gene>
    <name evidence="3" type="ORF">Metal_3073</name>
</gene>
<evidence type="ECO:0000313" key="3">
    <source>
        <dbReference type="EMBL" id="EIC30753.1"/>
    </source>
</evidence>
<keyword evidence="4" id="KW-1185">Reference proteome</keyword>
<dbReference type="InterPro" id="IPR041131">
    <property type="entry name" value="MuF_C"/>
</dbReference>
<evidence type="ECO:0000256" key="1">
    <source>
        <dbReference type="SAM" id="MobiDB-lite"/>
    </source>
</evidence>
<name>H8GN39_METAL</name>
<feature type="compositionally biased region" description="Basic and acidic residues" evidence="1">
    <location>
        <begin position="962"/>
        <end position="972"/>
    </location>
</feature>
<feature type="compositionally biased region" description="Basic and acidic residues" evidence="1">
    <location>
        <begin position="253"/>
        <end position="265"/>
    </location>
</feature>
<reference evidence="3 4" key="1">
    <citation type="journal article" date="2013" name="Genome Announc.">
        <title>Genome Sequence of the Obligate Gammaproteobacterial Methanotroph Methylomicrobium album Strain BG8.</title>
        <authorList>
            <person name="Kits K.D."/>
            <person name="Kalyuzhnaya M.G."/>
            <person name="Klotz M.G."/>
            <person name="Jetten M.S."/>
            <person name="Op den Camp H.J."/>
            <person name="Vuilleumier S."/>
            <person name="Bringel F."/>
            <person name="Dispirito A.A."/>
            <person name="Murrell J.C."/>
            <person name="Bruce D."/>
            <person name="Cheng J.F."/>
            <person name="Copeland A."/>
            <person name="Goodwin L."/>
            <person name="Hauser L."/>
            <person name="Lajus A."/>
            <person name="Land M.L."/>
            <person name="Lapidus A."/>
            <person name="Lucas S."/>
            <person name="Medigue C."/>
            <person name="Pitluck S."/>
            <person name="Woyke T."/>
            <person name="Zeytun A."/>
            <person name="Stein L.Y."/>
        </authorList>
    </citation>
    <scope>NUCLEOTIDE SEQUENCE [LARGE SCALE GENOMIC DNA]</scope>
    <source>
        <strain evidence="3 4">BG8</strain>
    </source>
</reference>